<comment type="subcellular location">
    <subcellularLocation>
        <location evidence="1">Cell membrane</location>
        <topology evidence="1">Single-pass type I membrane protein</topology>
    </subcellularLocation>
</comment>
<dbReference type="EC" id="2.7.11.1" evidence="4"/>
<dbReference type="GO" id="GO:0030246">
    <property type="term" value="F:carbohydrate binding"/>
    <property type="evidence" value="ECO:0007669"/>
    <property type="project" value="UniProtKB-KW"/>
</dbReference>
<keyword evidence="8 22" id="KW-0812">Transmembrane</keyword>
<feature type="compositionally biased region" description="Basic residues" evidence="21">
    <location>
        <begin position="29"/>
        <end position="40"/>
    </location>
</feature>
<sequence length="843" mass="91947">MIQNRSTTPFLRSPATAEKMSRAKDKPHPHGGAKASRKRLVGMAKETSPDQDRALRTPPQPDCAKSLSWKMEDWIALASRVVPGDTDPWRLGTKLVTAHGPGVHTIETAPIFTRPPTPLSIREYGWVGRQINNHREHRRHQGQTQTPFGVCYSSPHFTVRGVHGDRSAVAMPALVLLLVVGLGGLLPAATAADEQFVFNGFKGANLTLDGMATVTPDGLLQLTNATTQLKGHAFYPSPLRFHRTPNSTAMRSFSTAFVIGIIGAYEDLSSHGMAFVVAKSSNFTSALPGQFLGLVSSATNGNATNHLFAVEFDTILNSEFDDMSGNHVGVDVNGLHSVVADNAGYYSDDDPTGAFTNMSLVSRKEMQVWVDFDGQTMQVNVTMAPIEVARRPNKPLLSTTVNLSSVIDGATAYVGFSSASGILFCRHYVLGWSFDMDGASAPALNTSSLPKLPVTTPKPHSKTLEIVLPIASAALVFAVGAVVFALLRRRRMYAEVKEDWEATFGPHRFAYKDLHHTTDGFSDTNLLGIGGFGRVYRGILASSKVEVAVKKVAHGSRQGMREFVAEVVSIGRLRHRNLVQLLGYCRRKGELLLVYDYMPNGSLDKHLYDHQSKIALSWAQRFRVIKGVASGLLYLHEDWEQVVVHRDVKASNVLLDKEMNARLGDFGLARLYDHGTDPHTTHVVGTMGYMAPELGHTGKASKASDVFAFGAFMLEVACGRKPVVVQQDDGRMVLVDWVLDRWRAGAVADTVDARLEGDFSEREASLVLRLGLLCSHPLPGARPGMRQVVQYLDGDVPLPELSPTYKGLNMLALMQDQGFDPYIMSFPITSMGASTISDLSGGR</sequence>
<reference evidence="24" key="1">
    <citation type="submission" date="2020-07" db="EMBL/GenBank/DDBJ databases">
        <title>Genome sequence and genetic diversity analysis of an under-domesticated orphan crop, white fonio (Digitaria exilis).</title>
        <authorList>
            <person name="Bennetzen J.L."/>
            <person name="Chen S."/>
            <person name="Ma X."/>
            <person name="Wang X."/>
            <person name="Yssel A.E.J."/>
            <person name="Chaluvadi S.R."/>
            <person name="Johnson M."/>
            <person name="Gangashetty P."/>
            <person name="Hamidou F."/>
            <person name="Sanogo M.D."/>
            <person name="Zwaenepoel A."/>
            <person name="Wallace J."/>
            <person name="Van De Peer Y."/>
            <person name="Van Deynze A."/>
        </authorList>
    </citation>
    <scope>NUCLEOTIDE SEQUENCE</scope>
    <source>
        <tissue evidence="24">Leaves</tissue>
    </source>
</reference>
<dbReference type="SUPFAM" id="SSF49899">
    <property type="entry name" value="Concanavalin A-like lectins/glucanases"/>
    <property type="match status" value="1"/>
</dbReference>
<dbReference type="InterPro" id="IPR017441">
    <property type="entry name" value="Protein_kinase_ATP_BS"/>
</dbReference>
<dbReference type="GO" id="GO:0004674">
    <property type="term" value="F:protein serine/threonine kinase activity"/>
    <property type="evidence" value="ECO:0007669"/>
    <property type="project" value="UniProtKB-KW"/>
</dbReference>
<dbReference type="OrthoDB" id="543442at2759"/>
<dbReference type="InterPro" id="IPR001220">
    <property type="entry name" value="Legume_lectin_dom"/>
</dbReference>
<dbReference type="GO" id="GO:0005886">
    <property type="term" value="C:plasma membrane"/>
    <property type="evidence" value="ECO:0007669"/>
    <property type="project" value="UniProtKB-SubCell"/>
</dbReference>
<feature type="compositionally biased region" description="Polar residues" evidence="21">
    <location>
        <begin position="1"/>
        <end position="10"/>
    </location>
</feature>
<proteinExistence type="inferred from homology"/>
<dbReference type="Proteomes" id="UP000636709">
    <property type="component" value="Unassembled WGS sequence"/>
</dbReference>
<name>A0A835BMU7_9POAL</name>
<evidence type="ECO:0000256" key="6">
    <source>
        <dbReference type="ARBA" id="ARBA00022527"/>
    </source>
</evidence>
<keyword evidence="17" id="KW-0325">Glycoprotein</keyword>
<keyword evidence="7" id="KW-0808">Transferase</keyword>
<evidence type="ECO:0000256" key="12">
    <source>
        <dbReference type="ARBA" id="ARBA00022777"/>
    </source>
</evidence>
<feature type="binding site" evidence="20">
    <location>
        <position position="551"/>
    </location>
    <ligand>
        <name>ATP</name>
        <dbReference type="ChEBI" id="CHEBI:30616"/>
    </ligand>
</feature>
<gene>
    <name evidence="24" type="ORF">HU200_032639</name>
</gene>
<evidence type="ECO:0000256" key="22">
    <source>
        <dbReference type="SAM" id="Phobius"/>
    </source>
</evidence>
<comment type="catalytic activity">
    <reaction evidence="18">
        <text>L-threonyl-[protein] + ATP = O-phospho-L-threonyl-[protein] + ADP + H(+)</text>
        <dbReference type="Rhea" id="RHEA:46608"/>
        <dbReference type="Rhea" id="RHEA-COMP:11060"/>
        <dbReference type="Rhea" id="RHEA-COMP:11605"/>
        <dbReference type="ChEBI" id="CHEBI:15378"/>
        <dbReference type="ChEBI" id="CHEBI:30013"/>
        <dbReference type="ChEBI" id="CHEBI:30616"/>
        <dbReference type="ChEBI" id="CHEBI:61977"/>
        <dbReference type="ChEBI" id="CHEBI:456216"/>
        <dbReference type="EC" id="2.7.11.1"/>
    </reaction>
    <physiologicalReaction direction="left-to-right" evidence="18">
        <dbReference type="Rhea" id="RHEA:46609"/>
    </physiologicalReaction>
</comment>
<evidence type="ECO:0000256" key="1">
    <source>
        <dbReference type="ARBA" id="ARBA00004251"/>
    </source>
</evidence>
<dbReference type="Gene3D" id="3.30.200.20">
    <property type="entry name" value="Phosphorylase Kinase, domain 1"/>
    <property type="match status" value="1"/>
</dbReference>
<feature type="region of interest" description="Disordered" evidence="21">
    <location>
        <begin position="1"/>
        <end position="64"/>
    </location>
</feature>
<evidence type="ECO:0000256" key="18">
    <source>
        <dbReference type="ARBA" id="ARBA00048659"/>
    </source>
</evidence>
<dbReference type="GO" id="GO:0005524">
    <property type="term" value="F:ATP binding"/>
    <property type="evidence" value="ECO:0007669"/>
    <property type="project" value="UniProtKB-UniRule"/>
</dbReference>
<dbReference type="PANTHER" id="PTHR27007">
    <property type="match status" value="1"/>
</dbReference>
<dbReference type="EMBL" id="JACEFO010001783">
    <property type="protein sequence ID" value="KAF8702807.1"/>
    <property type="molecule type" value="Genomic_DNA"/>
</dbReference>
<dbReference type="Pfam" id="PF00139">
    <property type="entry name" value="Lectin_legB"/>
    <property type="match status" value="1"/>
</dbReference>
<evidence type="ECO:0000256" key="3">
    <source>
        <dbReference type="ARBA" id="ARBA00010217"/>
    </source>
</evidence>
<keyword evidence="5" id="KW-1003">Cell membrane</keyword>
<evidence type="ECO:0000256" key="9">
    <source>
        <dbReference type="ARBA" id="ARBA00022729"/>
    </source>
</evidence>
<evidence type="ECO:0000256" key="13">
    <source>
        <dbReference type="ARBA" id="ARBA00022840"/>
    </source>
</evidence>
<evidence type="ECO:0000256" key="8">
    <source>
        <dbReference type="ARBA" id="ARBA00022692"/>
    </source>
</evidence>
<keyword evidence="13 20" id="KW-0067">ATP-binding</keyword>
<evidence type="ECO:0000256" key="15">
    <source>
        <dbReference type="ARBA" id="ARBA00023136"/>
    </source>
</evidence>
<evidence type="ECO:0000259" key="23">
    <source>
        <dbReference type="PROSITE" id="PS50011"/>
    </source>
</evidence>
<accession>A0A835BMU7</accession>
<comment type="caution">
    <text evidence="24">The sequence shown here is derived from an EMBL/GenBank/DDBJ whole genome shotgun (WGS) entry which is preliminary data.</text>
</comment>
<evidence type="ECO:0000256" key="2">
    <source>
        <dbReference type="ARBA" id="ARBA00008536"/>
    </source>
</evidence>
<dbReference type="SUPFAM" id="SSF56112">
    <property type="entry name" value="Protein kinase-like (PK-like)"/>
    <property type="match status" value="1"/>
</dbReference>
<feature type="transmembrane region" description="Helical" evidence="22">
    <location>
        <begin position="169"/>
        <end position="189"/>
    </location>
</feature>
<evidence type="ECO:0000256" key="11">
    <source>
        <dbReference type="ARBA" id="ARBA00022741"/>
    </source>
</evidence>
<keyword evidence="9" id="KW-0732">Signal</keyword>
<keyword evidence="14 22" id="KW-1133">Transmembrane helix</keyword>
<evidence type="ECO:0000256" key="7">
    <source>
        <dbReference type="ARBA" id="ARBA00022679"/>
    </source>
</evidence>
<evidence type="ECO:0000256" key="19">
    <source>
        <dbReference type="ARBA" id="ARBA00048977"/>
    </source>
</evidence>
<evidence type="ECO:0000256" key="10">
    <source>
        <dbReference type="ARBA" id="ARBA00022734"/>
    </source>
</evidence>
<dbReference type="PROSITE" id="PS00108">
    <property type="entry name" value="PROTEIN_KINASE_ST"/>
    <property type="match status" value="1"/>
</dbReference>
<evidence type="ECO:0000256" key="20">
    <source>
        <dbReference type="PROSITE-ProRule" id="PRU10141"/>
    </source>
</evidence>
<dbReference type="SMART" id="SM00220">
    <property type="entry name" value="S_TKc"/>
    <property type="match status" value="1"/>
</dbReference>
<dbReference type="InterPro" id="IPR000719">
    <property type="entry name" value="Prot_kinase_dom"/>
</dbReference>
<evidence type="ECO:0000256" key="4">
    <source>
        <dbReference type="ARBA" id="ARBA00012513"/>
    </source>
</evidence>
<dbReference type="InterPro" id="IPR011009">
    <property type="entry name" value="Kinase-like_dom_sf"/>
</dbReference>
<dbReference type="InterPro" id="IPR050528">
    <property type="entry name" value="L-type_Lectin-RKs"/>
</dbReference>
<dbReference type="CDD" id="cd06899">
    <property type="entry name" value="lectin_legume_LecRK_Arcelin_ConA"/>
    <property type="match status" value="1"/>
</dbReference>
<evidence type="ECO:0000256" key="14">
    <source>
        <dbReference type="ARBA" id="ARBA00022989"/>
    </source>
</evidence>
<feature type="transmembrane region" description="Helical" evidence="22">
    <location>
        <begin position="466"/>
        <end position="487"/>
    </location>
</feature>
<keyword evidence="12" id="KW-0418">Kinase</keyword>
<organism evidence="24 25">
    <name type="scientific">Digitaria exilis</name>
    <dbReference type="NCBI Taxonomy" id="1010633"/>
    <lineage>
        <taxon>Eukaryota</taxon>
        <taxon>Viridiplantae</taxon>
        <taxon>Streptophyta</taxon>
        <taxon>Embryophyta</taxon>
        <taxon>Tracheophyta</taxon>
        <taxon>Spermatophyta</taxon>
        <taxon>Magnoliopsida</taxon>
        <taxon>Liliopsida</taxon>
        <taxon>Poales</taxon>
        <taxon>Poaceae</taxon>
        <taxon>PACMAD clade</taxon>
        <taxon>Panicoideae</taxon>
        <taxon>Panicodae</taxon>
        <taxon>Paniceae</taxon>
        <taxon>Anthephorinae</taxon>
        <taxon>Digitaria</taxon>
    </lineage>
</organism>
<dbReference type="GO" id="GO:1901001">
    <property type="term" value="P:negative regulation of response to salt stress"/>
    <property type="evidence" value="ECO:0007669"/>
    <property type="project" value="UniProtKB-ARBA"/>
</dbReference>
<feature type="domain" description="Protein kinase" evidence="23">
    <location>
        <begin position="521"/>
        <end position="779"/>
    </location>
</feature>
<protein>
    <recommendedName>
        <fullName evidence="4">non-specific serine/threonine protein kinase</fullName>
        <ecNumber evidence="4">2.7.11.1</ecNumber>
    </recommendedName>
</protein>
<dbReference type="InterPro" id="IPR008271">
    <property type="entry name" value="Ser/Thr_kinase_AS"/>
</dbReference>
<evidence type="ECO:0000256" key="21">
    <source>
        <dbReference type="SAM" id="MobiDB-lite"/>
    </source>
</evidence>
<comment type="similarity">
    <text evidence="2">In the N-terminal section; belongs to the leguminous lectin family.</text>
</comment>
<evidence type="ECO:0000313" key="24">
    <source>
        <dbReference type="EMBL" id="KAF8702807.1"/>
    </source>
</evidence>
<dbReference type="Gene3D" id="2.60.120.200">
    <property type="match status" value="1"/>
</dbReference>
<evidence type="ECO:0000256" key="17">
    <source>
        <dbReference type="ARBA" id="ARBA00023180"/>
    </source>
</evidence>
<keyword evidence="15 22" id="KW-0472">Membrane</keyword>
<comment type="catalytic activity">
    <reaction evidence="19">
        <text>L-seryl-[protein] + ATP = O-phospho-L-seryl-[protein] + ADP + H(+)</text>
        <dbReference type="Rhea" id="RHEA:17989"/>
        <dbReference type="Rhea" id="RHEA-COMP:9863"/>
        <dbReference type="Rhea" id="RHEA-COMP:11604"/>
        <dbReference type="ChEBI" id="CHEBI:15378"/>
        <dbReference type="ChEBI" id="CHEBI:29999"/>
        <dbReference type="ChEBI" id="CHEBI:30616"/>
        <dbReference type="ChEBI" id="CHEBI:83421"/>
        <dbReference type="ChEBI" id="CHEBI:456216"/>
        <dbReference type="EC" id="2.7.11.1"/>
    </reaction>
    <physiologicalReaction direction="left-to-right" evidence="19">
        <dbReference type="Rhea" id="RHEA:17990"/>
    </physiologicalReaction>
</comment>
<keyword evidence="25" id="KW-1185">Reference proteome</keyword>
<keyword evidence="6" id="KW-0723">Serine/threonine-protein kinase</keyword>
<keyword evidence="10" id="KW-0430">Lectin</keyword>
<keyword evidence="16" id="KW-0675">Receptor</keyword>
<dbReference type="PROSITE" id="PS50011">
    <property type="entry name" value="PROTEIN_KINASE_DOM"/>
    <property type="match status" value="1"/>
</dbReference>
<dbReference type="FunFam" id="2.60.120.200:FF:000112">
    <property type="entry name" value="L-type lectin-domain containing receptor kinase V.9"/>
    <property type="match status" value="1"/>
</dbReference>
<feature type="compositionally biased region" description="Basic and acidic residues" evidence="21">
    <location>
        <begin position="19"/>
        <end position="28"/>
    </location>
</feature>
<dbReference type="FunFam" id="1.10.510.10:FF:000517">
    <property type="entry name" value="Putative receptor kinase Lecrk"/>
    <property type="match status" value="1"/>
</dbReference>
<dbReference type="InterPro" id="IPR013320">
    <property type="entry name" value="ConA-like_dom_sf"/>
</dbReference>
<keyword evidence="11 20" id="KW-0547">Nucleotide-binding</keyword>
<dbReference type="Pfam" id="PF00069">
    <property type="entry name" value="Pkinase"/>
    <property type="match status" value="1"/>
</dbReference>
<evidence type="ECO:0000256" key="16">
    <source>
        <dbReference type="ARBA" id="ARBA00023170"/>
    </source>
</evidence>
<evidence type="ECO:0000256" key="5">
    <source>
        <dbReference type="ARBA" id="ARBA00022475"/>
    </source>
</evidence>
<evidence type="ECO:0000313" key="25">
    <source>
        <dbReference type="Proteomes" id="UP000636709"/>
    </source>
</evidence>
<dbReference type="Gene3D" id="1.10.510.10">
    <property type="entry name" value="Transferase(Phosphotransferase) domain 1"/>
    <property type="match status" value="1"/>
</dbReference>
<dbReference type="AlphaFoldDB" id="A0A835BMU7"/>
<dbReference type="PROSITE" id="PS00107">
    <property type="entry name" value="PROTEIN_KINASE_ATP"/>
    <property type="match status" value="1"/>
</dbReference>
<dbReference type="FunFam" id="3.30.200.20:FF:000112">
    <property type="entry name" value="Lectin-domain containing receptor kinase A4.3"/>
    <property type="match status" value="1"/>
</dbReference>
<comment type="similarity">
    <text evidence="3">In the C-terminal section; belongs to the protein kinase superfamily. Ser/Thr protein kinase family.</text>
</comment>
<dbReference type="CDD" id="cd14066">
    <property type="entry name" value="STKc_IRAK"/>
    <property type="match status" value="1"/>
</dbReference>